<feature type="domain" description="CBS" evidence="8">
    <location>
        <begin position="305"/>
        <end position="362"/>
    </location>
</feature>
<dbReference type="PROSITE" id="PS51371">
    <property type="entry name" value="CBS"/>
    <property type="match status" value="1"/>
</dbReference>
<organism evidence="9 10">
    <name type="scientific">Dehalogenimonas formicexedens</name>
    <dbReference type="NCBI Taxonomy" id="1839801"/>
    <lineage>
        <taxon>Bacteria</taxon>
        <taxon>Bacillati</taxon>
        <taxon>Chloroflexota</taxon>
        <taxon>Dehalococcoidia</taxon>
        <taxon>Dehalococcoidales</taxon>
        <taxon>Dehalococcoidaceae</taxon>
        <taxon>Dehalogenimonas</taxon>
    </lineage>
</organism>
<evidence type="ECO:0000256" key="4">
    <source>
        <dbReference type="ARBA" id="ARBA00022840"/>
    </source>
</evidence>
<evidence type="ECO:0000313" key="9">
    <source>
        <dbReference type="EMBL" id="APV44725.1"/>
    </source>
</evidence>
<dbReference type="Gene3D" id="3.10.580.10">
    <property type="entry name" value="CBS-domain"/>
    <property type="match status" value="1"/>
</dbReference>
<evidence type="ECO:0000256" key="3">
    <source>
        <dbReference type="ARBA" id="ARBA00022741"/>
    </source>
</evidence>
<keyword evidence="3" id="KW-0547">Nucleotide-binding</keyword>
<evidence type="ECO:0000256" key="5">
    <source>
        <dbReference type="ARBA" id="ARBA00066388"/>
    </source>
</evidence>
<dbReference type="OrthoDB" id="9802264at2"/>
<dbReference type="EC" id="7.6.2.9" evidence="5"/>
<evidence type="ECO:0000256" key="1">
    <source>
        <dbReference type="ARBA" id="ARBA00005417"/>
    </source>
</evidence>
<dbReference type="SUPFAM" id="SSF54631">
    <property type="entry name" value="CBS-domain pair"/>
    <property type="match status" value="1"/>
</dbReference>
<dbReference type="GO" id="GO:0015418">
    <property type="term" value="F:ABC-type quaternary ammonium compound transporting activity"/>
    <property type="evidence" value="ECO:0007669"/>
    <property type="project" value="UniProtKB-EC"/>
</dbReference>
<dbReference type="InterPro" id="IPR017871">
    <property type="entry name" value="ABC_transporter-like_CS"/>
</dbReference>
<dbReference type="Proteomes" id="UP000185934">
    <property type="component" value="Chromosome"/>
</dbReference>
<dbReference type="SUPFAM" id="SSF52540">
    <property type="entry name" value="P-loop containing nucleoside triphosphate hydrolases"/>
    <property type="match status" value="1"/>
</dbReference>
<dbReference type="SMART" id="SM00116">
    <property type="entry name" value="CBS"/>
    <property type="match status" value="1"/>
</dbReference>
<dbReference type="PROSITE" id="PS50893">
    <property type="entry name" value="ABC_TRANSPORTER_2"/>
    <property type="match status" value="1"/>
</dbReference>
<dbReference type="KEGG" id="dfo:Dform_01401"/>
<evidence type="ECO:0000256" key="6">
    <source>
        <dbReference type="PROSITE-ProRule" id="PRU00703"/>
    </source>
</evidence>
<dbReference type="GO" id="GO:0016887">
    <property type="term" value="F:ATP hydrolysis activity"/>
    <property type="evidence" value="ECO:0007669"/>
    <property type="project" value="InterPro"/>
</dbReference>
<evidence type="ECO:0000259" key="8">
    <source>
        <dbReference type="PROSITE" id="PS51371"/>
    </source>
</evidence>
<dbReference type="InterPro" id="IPR046342">
    <property type="entry name" value="CBS_dom_sf"/>
</dbReference>
<feature type="domain" description="ABC transporter" evidence="7">
    <location>
        <begin position="2"/>
        <end position="236"/>
    </location>
</feature>
<dbReference type="InterPro" id="IPR000644">
    <property type="entry name" value="CBS_dom"/>
</dbReference>
<dbReference type="RefSeq" id="WP_076004377.1">
    <property type="nucleotide sequence ID" value="NZ_CP018258.1"/>
</dbReference>
<reference evidence="10" key="1">
    <citation type="submission" date="2016-11" db="EMBL/GenBank/DDBJ databases">
        <title>Dehalogenimonas formicexedens sp. nov., a chlorinated alkane respiring bacterium isolated from contaminated groundwater.</title>
        <authorList>
            <person name="Key T.A."/>
            <person name="Bowman K.S."/>
            <person name="Lee I."/>
            <person name="Chun J."/>
            <person name="Albuquerque L."/>
            <person name="da Costa M.S."/>
            <person name="Rainey F.A."/>
            <person name="Moe W.M."/>
        </authorList>
    </citation>
    <scope>NUCLEOTIDE SEQUENCE [LARGE SCALE GENOMIC DNA]</scope>
    <source>
        <strain evidence="10">NSZ-14</strain>
    </source>
</reference>
<comment type="similarity">
    <text evidence="1">Belongs to the ABC transporter superfamily.</text>
</comment>
<proteinExistence type="inferred from homology"/>
<dbReference type="InterPro" id="IPR027417">
    <property type="entry name" value="P-loop_NTPase"/>
</dbReference>
<dbReference type="Pfam" id="PF00005">
    <property type="entry name" value="ABC_tran"/>
    <property type="match status" value="1"/>
</dbReference>
<dbReference type="PROSITE" id="PS00211">
    <property type="entry name" value="ABC_TRANSPORTER_1"/>
    <property type="match status" value="1"/>
</dbReference>
<dbReference type="InterPro" id="IPR003593">
    <property type="entry name" value="AAA+_ATPase"/>
</dbReference>
<sequence>MIELERLTKNYGDTRAVANVTLQIPDGQVTVLIGPSGCGKTTLLRLINRLVRPSSGRILINGKDNSDFKPEELRRGIGYAIQGVGLFPHWTVYENIATVPKLLGWDRQRIRQRVMELLDLIGLDATEFSDRYPAELSGGQAQRVGVARALAADPPVLLMDEPFGAVDPLTRIRLQNQFLNIQDEVKKTVIFVTHDLEEAIRLADCLAIMNAGEIVQYNTPEEVLAQPKNKFVHDFVGTDRALKRLTRFMVKDYLKQGLTVKESDIGRLDTNDERFYWVIDSLDRFRGWVDLSMVPPGGDASGEIVKPGSDIVLTGDDTMRQALSIMLGQGVRSLPVVDKNGKFVGEVTLADIEKATADGKITAA</sequence>
<dbReference type="FunFam" id="3.40.50.300:FF:000425">
    <property type="entry name" value="Probable ABC transporter, ATP-binding subunit"/>
    <property type="match status" value="1"/>
</dbReference>
<dbReference type="SMART" id="SM00382">
    <property type="entry name" value="AAA"/>
    <property type="match status" value="1"/>
</dbReference>
<dbReference type="GO" id="GO:0005524">
    <property type="term" value="F:ATP binding"/>
    <property type="evidence" value="ECO:0007669"/>
    <property type="project" value="UniProtKB-KW"/>
</dbReference>
<protein>
    <recommendedName>
        <fullName evidence="5">ABC-type quaternary amine transporter</fullName>
        <ecNumber evidence="5">7.6.2.9</ecNumber>
    </recommendedName>
</protein>
<evidence type="ECO:0000256" key="2">
    <source>
        <dbReference type="ARBA" id="ARBA00022448"/>
    </source>
</evidence>
<accession>A0A1P8F8E3</accession>
<gene>
    <name evidence="9" type="ORF">Dform_01401</name>
</gene>
<dbReference type="EMBL" id="CP018258">
    <property type="protein sequence ID" value="APV44725.1"/>
    <property type="molecule type" value="Genomic_DNA"/>
</dbReference>
<dbReference type="PANTHER" id="PTHR43117">
    <property type="entry name" value="OSMOPROTECTANT IMPORT ATP-BINDING PROTEIN OSMV"/>
    <property type="match status" value="1"/>
</dbReference>
<keyword evidence="4 9" id="KW-0067">ATP-binding</keyword>
<evidence type="ECO:0000259" key="7">
    <source>
        <dbReference type="PROSITE" id="PS50893"/>
    </source>
</evidence>
<keyword evidence="2" id="KW-0813">Transport</keyword>
<keyword evidence="10" id="KW-1185">Reference proteome</keyword>
<dbReference type="Pfam" id="PF00571">
    <property type="entry name" value="CBS"/>
    <property type="match status" value="1"/>
</dbReference>
<keyword evidence="6" id="KW-0129">CBS domain</keyword>
<dbReference type="STRING" id="1839801.Dform_01401"/>
<name>A0A1P8F8E3_9CHLR</name>
<dbReference type="PANTHER" id="PTHR43117:SF4">
    <property type="entry name" value="OSMOPROTECTANT IMPORT ATP-BINDING PROTEIN OSMV"/>
    <property type="match status" value="1"/>
</dbReference>
<evidence type="ECO:0000313" key="10">
    <source>
        <dbReference type="Proteomes" id="UP000185934"/>
    </source>
</evidence>
<dbReference type="AlphaFoldDB" id="A0A1P8F8E3"/>
<dbReference type="InterPro" id="IPR003439">
    <property type="entry name" value="ABC_transporter-like_ATP-bd"/>
</dbReference>
<dbReference type="Gene3D" id="3.40.50.300">
    <property type="entry name" value="P-loop containing nucleotide triphosphate hydrolases"/>
    <property type="match status" value="1"/>
</dbReference>